<dbReference type="Pfam" id="PF08615">
    <property type="entry name" value="RNase_H2_suC"/>
    <property type="match status" value="2"/>
</dbReference>
<dbReference type="VEuPathDB" id="VectorBase:PPAI003339"/>
<dbReference type="PANTHER" id="PTHR47204:SF1">
    <property type="entry name" value="RIBONUCLEASE H2 SUBUNIT C"/>
    <property type="match status" value="1"/>
</dbReference>
<accession>A0A1B0D716</accession>
<dbReference type="InterPro" id="IPR013924">
    <property type="entry name" value="RNase_H2_suC"/>
</dbReference>
<reference evidence="1" key="1">
    <citation type="submission" date="2022-08" db="UniProtKB">
        <authorList>
            <consortium name="EnsemblMetazoa"/>
        </authorList>
    </citation>
    <scope>IDENTIFICATION</scope>
    <source>
        <strain evidence="1">Israel</strain>
    </source>
</reference>
<dbReference type="Gene3D" id="2.40.128.680">
    <property type="match status" value="1"/>
</dbReference>
<organism evidence="1 2">
    <name type="scientific">Phlebotomus papatasi</name>
    <name type="common">Sandfly</name>
    <dbReference type="NCBI Taxonomy" id="29031"/>
    <lineage>
        <taxon>Eukaryota</taxon>
        <taxon>Metazoa</taxon>
        <taxon>Ecdysozoa</taxon>
        <taxon>Arthropoda</taxon>
        <taxon>Hexapoda</taxon>
        <taxon>Insecta</taxon>
        <taxon>Pterygota</taxon>
        <taxon>Neoptera</taxon>
        <taxon>Endopterygota</taxon>
        <taxon>Diptera</taxon>
        <taxon>Nematocera</taxon>
        <taxon>Psychodoidea</taxon>
        <taxon>Psychodidae</taxon>
        <taxon>Phlebotomus</taxon>
        <taxon>Phlebotomus</taxon>
    </lineage>
</organism>
<dbReference type="GO" id="GO:0006401">
    <property type="term" value="P:RNA catabolic process"/>
    <property type="evidence" value="ECO:0007669"/>
    <property type="project" value="InterPro"/>
</dbReference>
<evidence type="ECO:0000313" key="1">
    <source>
        <dbReference type="EnsemblMetazoa" id="PPAI003339-PA"/>
    </source>
</evidence>
<dbReference type="VEuPathDB" id="VectorBase:PPAPM1_000233"/>
<protein>
    <submittedName>
        <fullName evidence="1">Uncharacterized protein</fullName>
    </submittedName>
</protein>
<evidence type="ECO:0000313" key="2">
    <source>
        <dbReference type="Proteomes" id="UP000092462"/>
    </source>
</evidence>
<name>A0A1B0D716_PHLPP</name>
<dbReference type="CDD" id="cd09271">
    <property type="entry name" value="RNase_H2-C"/>
    <property type="match status" value="1"/>
</dbReference>
<proteinExistence type="predicted"/>
<dbReference type="EnsemblMetazoa" id="PPAI003339-RA">
    <property type="protein sequence ID" value="PPAI003339-PA"/>
    <property type="gene ID" value="PPAI003339"/>
</dbReference>
<dbReference type="EMBL" id="AJVK01026531">
    <property type="status" value="NOT_ANNOTATED_CDS"/>
    <property type="molecule type" value="Genomic_DNA"/>
</dbReference>
<dbReference type="Proteomes" id="UP000092462">
    <property type="component" value="Unassembled WGS sequence"/>
</dbReference>
<dbReference type="GO" id="GO:0032299">
    <property type="term" value="C:ribonuclease H2 complex"/>
    <property type="evidence" value="ECO:0007669"/>
    <property type="project" value="InterPro"/>
</dbReference>
<dbReference type="AlphaFoldDB" id="A0A1B0D716"/>
<sequence length="129" mass="14124">MPTKISTEGLQSAPTAKIHFIPAETDSSGAANVEKYFENFVKTDQNGVSTNSLRGYPLVGNDFSVPESHQGVVLTSAKGDSSAMKITGKFDKFSYWNYDTIPSKNDALRQAMDWIDISRALHGEEEDCA</sequence>
<dbReference type="PANTHER" id="PTHR47204">
    <property type="entry name" value="OS02G0168900 PROTEIN"/>
    <property type="match status" value="1"/>
</dbReference>
<keyword evidence="2" id="KW-1185">Reference proteome</keyword>